<feature type="transmembrane region" description="Helical" evidence="1">
    <location>
        <begin position="38"/>
        <end position="60"/>
    </location>
</feature>
<comment type="caution">
    <text evidence="3">The sequence shown here is derived from an EMBL/GenBank/DDBJ whole genome shotgun (WGS) entry which is preliminary data.</text>
</comment>
<gene>
    <name evidence="2" type="ORF">HKBW3S25_00115</name>
    <name evidence="3" type="ORF">HKBW3S33_01740</name>
    <name evidence="4" type="ORF">HKBW3S43_00102</name>
    <name evidence="5" type="ORF">HKBW3S44_00709</name>
</gene>
<protein>
    <submittedName>
        <fullName evidence="3">Uncharacterized protein</fullName>
    </submittedName>
</protein>
<evidence type="ECO:0000313" key="4">
    <source>
        <dbReference type="EMBL" id="GFP34309.1"/>
    </source>
</evidence>
<organism evidence="3 9">
    <name type="scientific">Candidatus Hakubella thermalkaliphila</name>
    <dbReference type="NCBI Taxonomy" id="2754717"/>
    <lineage>
        <taxon>Bacteria</taxon>
        <taxon>Bacillati</taxon>
        <taxon>Actinomycetota</taxon>
        <taxon>Actinomycetota incertae sedis</taxon>
        <taxon>Candidatus Hakubellales</taxon>
        <taxon>Candidatus Hakubellaceae</taxon>
        <taxon>Candidatus Hakubella</taxon>
    </lineage>
</organism>
<evidence type="ECO:0000313" key="6">
    <source>
        <dbReference type="Proteomes" id="UP000543224"/>
    </source>
</evidence>
<evidence type="ECO:0000313" key="8">
    <source>
        <dbReference type="Proteomes" id="UP000576480"/>
    </source>
</evidence>
<evidence type="ECO:0000313" key="2">
    <source>
        <dbReference type="EMBL" id="GFP24678.1"/>
    </source>
</evidence>
<evidence type="ECO:0000313" key="3">
    <source>
        <dbReference type="EMBL" id="GFP28325.1"/>
    </source>
</evidence>
<proteinExistence type="predicted"/>
<dbReference type="Proteomes" id="UP000543224">
    <property type="component" value="Unassembled WGS sequence"/>
</dbReference>
<evidence type="ECO:0000256" key="1">
    <source>
        <dbReference type="SAM" id="Phobius"/>
    </source>
</evidence>
<evidence type="ECO:0000313" key="5">
    <source>
        <dbReference type="EMBL" id="GFP37028.1"/>
    </source>
</evidence>
<dbReference type="AlphaFoldDB" id="A0A6V8P6S2"/>
<evidence type="ECO:0000313" key="9">
    <source>
        <dbReference type="Proteomes" id="UP000591948"/>
    </source>
</evidence>
<dbReference type="EMBL" id="BLRX01000007">
    <property type="protein sequence ID" value="GFP24678.1"/>
    <property type="molecule type" value="Genomic_DNA"/>
</dbReference>
<keyword evidence="1" id="KW-1133">Transmembrane helix</keyword>
<dbReference type="Proteomes" id="UP000576480">
    <property type="component" value="Unassembled WGS sequence"/>
</dbReference>
<dbReference type="EMBL" id="BLSB01000003">
    <property type="protein sequence ID" value="GFP34309.1"/>
    <property type="molecule type" value="Genomic_DNA"/>
</dbReference>
<keyword evidence="9" id="KW-1185">Reference proteome</keyword>
<evidence type="ECO:0000313" key="7">
    <source>
        <dbReference type="Proteomes" id="UP000561271"/>
    </source>
</evidence>
<name>A0A6V8P6S2_9ACTN</name>
<accession>A0A6V8P6S2</accession>
<dbReference type="EMBL" id="BLRY01000177">
    <property type="protein sequence ID" value="GFP28325.1"/>
    <property type="molecule type" value="Genomic_DNA"/>
</dbReference>
<dbReference type="Proteomes" id="UP000591948">
    <property type="component" value="Unassembled WGS sequence"/>
</dbReference>
<keyword evidence="1" id="KW-0812">Transmembrane</keyword>
<dbReference type="EMBL" id="BLSC01000041">
    <property type="protein sequence ID" value="GFP37028.1"/>
    <property type="molecule type" value="Genomic_DNA"/>
</dbReference>
<keyword evidence="1" id="KW-0472">Membrane</keyword>
<sequence>MKRQQPGRCLIGVALAILGLWIVLVGQWGQGLVGYVDWMWWTSLVAGLCIIGLGIAIAIIEARHPQ</sequence>
<reference evidence="6 7" key="1">
    <citation type="journal article" date="2020" name="Front. Microbiol.">
        <title>Single-cell genomics of novel Actinobacteria with the Wood-Ljungdahl pathway discovered in a serpentinizing system.</title>
        <authorList>
            <person name="Merino N."/>
            <person name="Kawai M."/>
            <person name="Boyd E.S."/>
            <person name="Colman D.R."/>
            <person name="McGlynn S.E."/>
            <person name="Nealson K.H."/>
            <person name="Kurokawa K."/>
            <person name="Hongoh Y."/>
        </authorList>
    </citation>
    <scope>NUCLEOTIDE SEQUENCE [LARGE SCALE GENOMIC DNA]</scope>
    <source>
        <strain evidence="2 6">S25</strain>
        <strain evidence="3 9">S33</strain>
        <strain evidence="4 8">S43</strain>
        <strain evidence="5 7">S44</strain>
    </source>
</reference>
<dbReference type="Proteomes" id="UP000561271">
    <property type="component" value="Unassembled WGS sequence"/>
</dbReference>
<feature type="transmembrane region" description="Helical" evidence="1">
    <location>
        <begin position="7"/>
        <end position="26"/>
    </location>
</feature>